<keyword evidence="2 5" id="KW-0689">Ribosomal protein</keyword>
<dbReference type="InterPro" id="IPR000271">
    <property type="entry name" value="Ribosomal_bL34"/>
</dbReference>
<evidence type="ECO:0000256" key="4">
    <source>
        <dbReference type="SAM" id="MobiDB-lite"/>
    </source>
</evidence>
<organism evidence="5">
    <name type="scientific">Lophocladia kuetzingii</name>
    <dbReference type="NCBI Taxonomy" id="675577"/>
    <lineage>
        <taxon>Eukaryota</taxon>
        <taxon>Rhodophyta</taxon>
        <taxon>Florideophyceae</taxon>
        <taxon>Rhodymeniophycidae</taxon>
        <taxon>Ceramiales</taxon>
        <taxon>Rhodomelaceae</taxon>
        <taxon>Lophothalieae</taxon>
        <taxon>Lophocladia</taxon>
    </lineage>
</organism>
<dbReference type="Pfam" id="PF00468">
    <property type="entry name" value="Ribosomal_L34"/>
    <property type="match status" value="1"/>
</dbReference>
<dbReference type="GO" id="GO:0003735">
    <property type="term" value="F:structural constituent of ribosome"/>
    <property type="evidence" value="ECO:0007669"/>
    <property type="project" value="InterPro"/>
</dbReference>
<protein>
    <submittedName>
        <fullName evidence="5">Ribosomal protein L34</fullName>
    </submittedName>
</protein>
<keyword evidence="5" id="KW-0934">Plastid</keyword>
<dbReference type="RefSeq" id="YP_009398358.1">
    <property type="nucleotide sequence ID" value="NC_035292.1"/>
</dbReference>
<dbReference type="AlphaFoldDB" id="A0A1Z1MP63"/>
<reference evidence="5" key="1">
    <citation type="journal article" date="2017" name="J. Phycol.">
        <title>Analysis of chloroplast genomes and a supermatrix inform reclassification of the Rhodomelaceae (Rhodophyta).</title>
        <authorList>
            <person name="Diaz-Tapia P."/>
            <person name="Maggs C.A."/>
            <person name="West J.A."/>
            <person name="Verbruggen H."/>
        </authorList>
    </citation>
    <scope>NUCLEOTIDE SEQUENCE</scope>
    <source>
        <strain evidence="5">PD1509</strain>
    </source>
</reference>
<name>A0A1Z1MP63_9FLOR</name>
<evidence type="ECO:0000313" key="5">
    <source>
        <dbReference type="EMBL" id="ARW67544.1"/>
    </source>
</evidence>
<dbReference type="GO" id="GO:0005840">
    <property type="term" value="C:ribosome"/>
    <property type="evidence" value="ECO:0007669"/>
    <property type="project" value="UniProtKB-KW"/>
</dbReference>
<evidence type="ECO:0000256" key="2">
    <source>
        <dbReference type="ARBA" id="ARBA00022980"/>
    </source>
</evidence>
<keyword evidence="3" id="KW-0687">Ribonucleoprotein</keyword>
<dbReference type="EMBL" id="MF101448">
    <property type="protein sequence ID" value="ARW67544.1"/>
    <property type="molecule type" value="Genomic_DNA"/>
</dbReference>
<dbReference type="Gene3D" id="1.10.287.3980">
    <property type="match status" value="1"/>
</dbReference>
<sequence>MNKGTKLKKARKMGFLIRMKKKSGKRIMNSKRQKKRKIISI</sequence>
<dbReference type="GO" id="GO:0006412">
    <property type="term" value="P:translation"/>
    <property type="evidence" value="ECO:0007669"/>
    <property type="project" value="InterPro"/>
</dbReference>
<proteinExistence type="inferred from homology"/>
<geneLocation type="chloroplast" evidence="5"/>
<feature type="region of interest" description="Disordered" evidence="4">
    <location>
        <begin position="22"/>
        <end position="41"/>
    </location>
</feature>
<keyword evidence="5" id="KW-0150">Chloroplast</keyword>
<accession>A0A1Z1MP63</accession>
<dbReference type="GO" id="GO:1990904">
    <property type="term" value="C:ribonucleoprotein complex"/>
    <property type="evidence" value="ECO:0007669"/>
    <property type="project" value="UniProtKB-KW"/>
</dbReference>
<dbReference type="GeneID" id="33360880"/>
<evidence type="ECO:0000256" key="1">
    <source>
        <dbReference type="ARBA" id="ARBA00010111"/>
    </source>
</evidence>
<gene>
    <name evidence="5" type="primary">rpl34</name>
</gene>
<comment type="similarity">
    <text evidence="1">Belongs to the bacterial ribosomal protein bL34 family.</text>
</comment>
<evidence type="ECO:0000256" key="3">
    <source>
        <dbReference type="ARBA" id="ARBA00023274"/>
    </source>
</evidence>